<keyword evidence="6" id="KW-0694">RNA-binding</keyword>
<evidence type="ECO:0000256" key="4">
    <source>
        <dbReference type="ARBA" id="ARBA00035104"/>
    </source>
</evidence>
<accession>A0A518CKG1</accession>
<evidence type="ECO:0000256" key="7">
    <source>
        <dbReference type="SAM" id="MobiDB-lite"/>
    </source>
</evidence>
<organism evidence="8 9">
    <name type="scientific">Polystyrenella longa</name>
    <dbReference type="NCBI Taxonomy" id="2528007"/>
    <lineage>
        <taxon>Bacteria</taxon>
        <taxon>Pseudomonadati</taxon>
        <taxon>Planctomycetota</taxon>
        <taxon>Planctomycetia</taxon>
        <taxon>Planctomycetales</taxon>
        <taxon>Planctomycetaceae</taxon>
        <taxon>Polystyrenella</taxon>
    </lineage>
</organism>
<evidence type="ECO:0000256" key="2">
    <source>
        <dbReference type="ARBA" id="ARBA00022980"/>
    </source>
</evidence>
<evidence type="ECO:0000256" key="3">
    <source>
        <dbReference type="ARBA" id="ARBA00023274"/>
    </source>
</evidence>
<dbReference type="GO" id="GO:0006412">
    <property type="term" value="P:translation"/>
    <property type="evidence" value="ECO:0007669"/>
    <property type="project" value="UniProtKB-UniRule"/>
</dbReference>
<keyword evidence="9" id="KW-1185">Reference proteome</keyword>
<dbReference type="InterPro" id="IPR020814">
    <property type="entry name" value="Ribosomal_S6_plastid/chlpt"/>
</dbReference>
<evidence type="ECO:0000256" key="6">
    <source>
        <dbReference type="HAMAP-Rule" id="MF_00360"/>
    </source>
</evidence>
<evidence type="ECO:0000313" key="8">
    <source>
        <dbReference type="EMBL" id="QDU79713.1"/>
    </source>
</evidence>
<dbReference type="KEGG" id="plon:Pla110_14270"/>
<proteinExistence type="inferred from homology"/>
<dbReference type="GO" id="GO:1990904">
    <property type="term" value="C:ribonucleoprotein complex"/>
    <property type="evidence" value="ECO:0007669"/>
    <property type="project" value="UniProtKB-KW"/>
</dbReference>
<gene>
    <name evidence="6 8" type="primary">rpsF</name>
    <name evidence="8" type="ORF">Pla110_14270</name>
</gene>
<protein>
    <recommendedName>
        <fullName evidence="5 6">Small ribosomal subunit protein bS6</fullName>
    </recommendedName>
</protein>
<feature type="compositionally biased region" description="Acidic residues" evidence="7">
    <location>
        <begin position="144"/>
        <end position="155"/>
    </location>
</feature>
<evidence type="ECO:0000256" key="5">
    <source>
        <dbReference type="ARBA" id="ARBA00035294"/>
    </source>
</evidence>
<dbReference type="HAMAP" id="MF_00360">
    <property type="entry name" value="Ribosomal_bS6"/>
    <property type="match status" value="1"/>
</dbReference>
<name>A0A518CKG1_9PLAN</name>
<dbReference type="InterPro" id="IPR014717">
    <property type="entry name" value="Transl_elong_EF1B/ribsomal_bS6"/>
</dbReference>
<evidence type="ECO:0000256" key="1">
    <source>
        <dbReference type="ARBA" id="ARBA00009512"/>
    </source>
</evidence>
<dbReference type="GO" id="GO:0005840">
    <property type="term" value="C:ribosome"/>
    <property type="evidence" value="ECO:0007669"/>
    <property type="project" value="UniProtKB-KW"/>
</dbReference>
<dbReference type="EMBL" id="CP036281">
    <property type="protein sequence ID" value="QDU79713.1"/>
    <property type="molecule type" value="Genomic_DNA"/>
</dbReference>
<evidence type="ECO:0000313" key="9">
    <source>
        <dbReference type="Proteomes" id="UP000317178"/>
    </source>
</evidence>
<keyword evidence="2 6" id="KW-0689">Ribosomal protein</keyword>
<keyword evidence="3 6" id="KW-0687">Ribonucleoprotein</keyword>
<dbReference type="GO" id="GO:0019843">
    <property type="term" value="F:rRNA binding"/>
    <property type="evidence" value="ECO:0007669"/>
    <property type="project" value="UniProtKB-UniRule"/>
</dbReference>
<reference evidence="8 9" key="1">
    <citation type="submission" date="2019-02" db="EMBL/GenBank/DDBJ databases">
        <title>Deep-cultivation of Planctomycetes and their phenomic and genomic characterization uncovers novel biology.</title>
        <authorList>
            <person name="Wiegand S."/>
            <person name="Jogler M."/>
            <person name="Boedeker C."/>
            <person name="Pinto D."/>
            <person name="Vollmers J."/>
            <person name="Rivas-Marin E."/>
            <person name="Kohn T."/>
            <person name="Peeters S.H."/>
            <person name="Heuer A."/>
            <person name="Rast P."/>
            <person name="Oberbeckmann S."/>
            <person name="Bunk B."/>
            <person name="Jeske O."/>
            <person name="Meyerdierks A."/>
            <person name="Storesund J.E."/>
            <person name="Kallscheuer N."/>
            <person name="Luecker S."/>
            <person name="Lage O.M."/>
            <person name="Pohl T."/>
            <person name="Merkel B.J."/>
            <person name="Hornburger P."/>
            <person name="Mueller R.-W."/>
            <person name="Bruemmer F."/>
            <person name="Labrenz M."/>
            <person name="Spormann A.M."/>
            <person name="Op den Camp H."/>
            <person name="Overmann J."/>
            <person name="Amann R."/>
            <person name="Jetten M.S.M."/>
            <person name="Mascher T."/>
            <person name="Medema M.H."/>
            <person name="Devos D.P."/>
            <person name="Kaster A.-K."/>
            <person name="Ovreas L."/>
            <person name="Rohde M."/>
            <person name="Galperin M.Y."/>
            <person name="Jogler C."/>
        </authorList>
    </citation>
    <scope>NUCLEOTIDE SEQUENCE [LARGE SCALE GENOMIC DNA]</scope>
    <source>
        <strain evidence="8 9">Pla110</strain>
    </source>
</reference>
<dbReference type="Pfam" id="PF01250">
    <property type="entry name" value="Ribosomal_S6"/>
    <property type="match status" value="1"/>
</dbReference>
<sequence length="180" mass="20384">MQFHANVVQLIIQHRTTRHHLNLFEQGSPELAEYLYEGMFLLDSAQFAADHEGTVQQVLSILENAGAQIDAHRPWQDGRLAYEIDGHKKGLHYLVLFRMDGSKMAGVTRQCRLSDAVIRQLMLKHPRVLYDAIFETLSGHEIQGSEDESSDEDSEKAESSEKTETKDSEEEVKTEAEVAS</sequence>
<feature type="compositionally biased region" description="Basic and acidic residues" evidence="7">
    <location>
        <begin position="156"/>
        <end position="180"/>
    </location>
</feature>
<dbReference type="SUPFAM" id="SSF54995">
    <property type="entry name" value="Ribosomal protein S6"/>
    <property type="match status" value="1"/>
</dbReference>
<dbReference type="InterPro" id="IPR000529">
    <property type="entry name" value="Ribosomal_bS6"/>
</dbReference>
<comment type="function">
    <text evidence="4 6">Binds together with bS18 to 16S ribosomal RNA.</text>
</comment>
<dbReference type="AlphaFoldDB" id="A0A518CKG1"/>
<dbReference type="Gene3D" id="3.30.70.60">
    <property type="match status" value="1"/>
</dbReference>
<dbReference type="Proteomes" id="UP000317178">
    <property type="component" value="Chromosome"/>
</dbReference>
<dbReference type="NCBIfam" id="TIGR00166">
    <property type="entry name" value="S6"/>
    <property type="match status" value="1"/>
</dbReference>
<dbReference type="GO" id="GO:0003735">
    <property type="term" value="F:structural constituent of ribosome"/>
    <property type="evidence" value="ECO:0007669"/>
    <property type="project" value="InterPro"/>
</dbReference>
<dbReference type="InterPro" id="IPR035980">
    <property type="entry name" value="Ribosomal_bS6_sf"/>
</dbReference>
<dbReference type="CDD" id="cd00473">
    <property type="entry name" value="bS6"/>
    <property type="match status" value="1"/>
</dbReference>
<comment type="similarity">
    <text evidence="1 6">Belongs to the bacterial ribosomal protein bS6 family.</text>
</comment>
<keyword evidence="6" id="KW-0699">rRNA-binding</keyword>
<feature type="region of interest" description="Disordered" evidence="7">
    <location>
        <begin position="140"/>
        <end position="180"/>
    </location>
</feature>